<reference evidence="1" key="1">
    <citation type="submission" date="2021-04" db="EMBL/GenBank/DDBJ databases">
        <authorList>
            <person name="Zhang D.-C."/>
        </authorList>
    </citation>
    <scope>NUCLEOTIDE SEQUENCE</scope>
    <source>
        <strain evidence="1">CGMCC 1.15697</strain>
    </source>
</reference>
<evidence type="ECO:0000313" key="2">
    <source>
        <dbReference type="Proteomes" id="UP000672602"/>
    </source>
</evidence>
<dbReference type="RefSeq" id="WP_210680745.1">
    <property type="nucleotide sequence ID" value="NZ_JAGMWN010000001.1"/>
</dbReference>
<dbReference type="Proteomes" id="UP000672602">
    <property type="component" value="Unassembled WGS sequence"/>
</dbReference>
<gene>
    <name evidence="1" type="ORF">KAJ83_04245</name>
</gene>
<dbReference type="AlphaFoldDB" id="A0A8J7S5Z6"/>
<accession>A0A8J7S5Z6</accession>
<sequence>MPSRTDFLRDELRKLLREAQPVTDAAKRTAIRETAAATNAELLLKYWLRANYETTDIEDIEGLALDRAMRYMNAVARMLADNASDAEGNTA</sequence>
<keyword evidence="2" id="KW-1185">Reference proteome</keyword>
<name>A0A8J7S5Z6_9PROT</name>
<proteinExistence type="predicted"/>
<dbReference type="EMBL" id="JAGMWN010000001">
    <property type="protein sequence ID" value="MBP5856207.1"/>
    <property type="molecule type" value="Genomic_DNA"/>
</dbReference>
<organism evidence="1 2">
    <name type="scientific">Marivibrio halodurans</name>
    <dbReference type="NCBI Taxonomy" id="2039722"/>
    <lineage>
        <taxon>Bacteria</taxon>
        <taxon>Pseudomonadati</taxon>
        <taxon>Pseudomonadota</taxon>
        <taxon>Alphaproteobacteria</taxon>
        <taxon>Rhodospirillales</taxon>
        <taxon>Rhodospirillaceae</taxon>
        <taxon>Marivibrio</taxon>
    </lineage>
</organism>
<protein>
    <submittedName>
        <fullName evidence="1">Uncharacterized protein</fullName>
    </submittedName>
</protein>
<evidence type="ECO:0000313" key="1">
    <source>
        <dbReference type="EMBL" id="MBP5856207.1"/>
    </source>
</evidence>
<comment type="caution">
    <text evidence="1">The sequence shown here is derived from an EMBL/GenBank/DDBJ whole genome shotgun (WGS) entry which is preliminary data.</text>
</comment>